<dbReference type="Pfam" id="PF17862">
    <property type="entry name" value="AAA_lid_3"/>
    <property type="match status" value="1"/>
</dbReference>
<dbReference type="AlphaFoldDB" id="A0A482XJQ7"/>
<name>A0A482XJQ7_LAOST</name>
<dbReference type="InParanoid" id="A0A482XJQ7"/>
<evidence type="ECO:0000256" key="6">
    <source>
        <dbReference type="ARBA" id="ARBA00023212"/>
    </source>
</evidence>
<evidence type="ECO:0000256" key="7">
    <source>
        <dbReference type="ARBA" id="ARBA00023235"/>
    </source>
</evidence>
<comment type="caution">
    <text evidence="9">The sequence shown here is derived from an EMBL/GenBank/DDBJ whole genome shotgun (WGS) entry which is preliminary data.</text>
</comment>
<dbReference type="GO" id="GO:0016853">
    <property type="term" value="F:isomerase activity"/>
    <property type="evidence" value="ECO:0007669"/>
    <property type="project" value="UniProtKB-KW"/>
</dbReference>
<sequence length="94" mass="10614">MIASNELRFKRLNKEMEGYSGSDVRLACKEAAMCAMRKAFTALETTKKSSELETLDLDVLTNADVLKAVVRTKPSTCHSLLDRYRVWHKEFGSA</sequence>
<dbReference type="GO" id="GO:0005819">
    <property type="term" value="C:spindle"/>
    <property type="evidence" value="ECO:0007669"/>
    <property type="project" value="UniProtKB-SubCell"/>
</dbReference>
<dbReference type="Gene3D" id="1.10.8.60">
    <property type="match status" value="1"/>
</dbReference>
<dbReference type="Proteomes" id="UP000291343">
    <property type="component" value="Unassembled WGS sequence"/>
</dbReference>
<dbReference type="InterPro" id="IPR041569">
    <property type="entry name" value="AAA_lid_3"/>
</dbReference>
<keyword evidence="7" id="KW-0413">Isomerase</keyword>
<keyword evidence="4" id="KW-0547">Nucleotide-binding</keyword>
<dbReference type="OrthoDB" id="191529at2759"/>
<evidence type="ECO:0000256" key="4">
    <source>
        <dbReference type="ARBA" id="ARBA00022741"/>
    </source>
</evidence>
<dbReference type="SMR" id="A0A482XJQ7"/>
<dbReference type="GO" id="GO:0005874">
    <property type="term" value="C:microtubule"/>
    <property type="evidence" value="ECO:0007669"/>
    <property type="project" value="UniProtKB-KW"/>
</dbReference>
<feature type="domain" description="AAA ATPase AAA+ lid" evidence="8">
    <location>
        <begin position="9"/>
        <end position="45"/>
    </location>
</feature>
<gene>
    <name evidence="9" type="ORF">LSTR_LSTR010170</name>
</gene>
<reference evidence="9 10" key="1">
    <citation type="journal article" date="2017" name="Gigascience">
        <title>Genome sequence of the small brown planthopper, Laodelphax striatellus.</title>
        <authorList>
            <person name="Zhu J."/>
            <person name="Jiang F."/>
            <person name="Wang X."/>
            <person name="Yang P."/>
            <person name="Bao Y."/>
            <person name="Zhao W."/>
            <person name="Wang W."/>
            <person name="Lu H."/>
            <person name="Wang Q."/>
            <person name="Cui N."/>
            <person name="Li J."/>
            <person name="Chen X."/>
            <person name="Luo L."/>
            <person name="Yu J."/>
            <person name="Kang L."/>
            <person name="Cui F."/>
        </authorList>
    </citation>
    <scope>NUCLEOTIDE SEQUENCE [LARGE SCALE GENOMIC DNA]</scope>
    <source>
        <strain evidence="9">Lst14</strain>
    </source>
</reference>
<organism evidence="9 10">
    <name type="scientific">Laodelphax striatellus</name>
    <name type="common">Small brown planthopper</name>
    <name type="synonym">Delphax striatella</name>
    <dbReference type="NCBI Taxonomy" id="195883"/>
    <lineage>
        <taxon>Eukaryota</taxon>
        <taxon>Metazoa</taxon>
        <taxon>Ecdysozoa</taxon>
        <taxon>Arthropoda</taxon>
        <taxon>Hexapoda</taxon>
        <taxon>Insecta</taxon>
        <taxon>Pterygota</taxon>
        <taxon>Neoptera</taxon>
        <taxon>Paraneoptera</taxon>
        <taxon>Hemiptera</taxon>
        <taxon>Auchenorrhyncha</taxon>
        <taxon>Fulgoroidea</taxon>
        <taxon>Delphacidae</taxon>
        <taxon>Criomorphinae</taxon>
        <taxon>Laodelphax</taxon>
    </lineage>
</organism>
<dbReference type="GO" id="GO:0016887">
    <property type="term" value="F:ATP hydrolysis activity"/>
    <property type="evidence" value="ECO:0007669"/>
    <property type="project" value="TreeGrafter"/>
</dbReference>
<protein>
    <recommendedName>
        <fullName evidence="8">AAA ATPase AAA+ lid domain-containing protein</fullName>
    </recommendedName>
</protein>
<dbReference type="EMBL" id="QKKF02006491">
    <property type="protein sequence ID" value="RZF46315.1"/>
    <property type="molecule type" value="Genomic_DNA"/>
</dbReference>
<keyword evidence="3" id="KW-0493">Microtubule</keyword>
<dbReference type="GO" id="GO:0005524">
    <property type="term" value="F:ATP binding"/>
    <property type="evidence" value="ECO:0007669"/>
    <property type="project" value="UniProtKB-KW"/>
</dbReference>
<proteinExistence type="predicted"/>
<evidence type="ECO:0000313" key="10">
    <source>
        <dbReference type="Proteomes" id="UP000291343"/>
    </source>
</evidence>
<evidence type="ECO:0000256" key="2">
    <source>
        <dbReference type="ARBA" id="ARBA00022490"/>
    </source>
</evidence>
<evidence type="ECO:0000256" key="5">
    <source>
        <dbReference type="ARBA" id="ARBA00022840"/>
    </source>
</evidence>
<keyword evidence="2" id="KW-0963">Cytoplasm</keyword>
<dbReference type="InterPro" id="IPR050304">
    <property type="entry name" value="MT-severing_AAA_ATPase"/>
</dbReference>
<evidence type="ECO:0000256" key="1">
    <source>
        <dbReference type="ARBA" id="ARBA00004186"/>
    </source>
</evidence>
<keyword evidence="10" id="KW-1185">Reference proteome</keyword>
<keyword evidence="6" id="KW-0206">Cytoskeleton</keyword>
<keyword evidence="5" id="KW-0067">ATP-binding</keyword>
<dbReference type="PANTHER" id="PTHR23074:SF78">
    <property type="entry name" value="KATANIN P60 ATPASE-CONTAINING SUBUNIT A-LIKE 2"/>
    <property type="match status" value="1"/>
</dbReference>
<evidence type="ECO:0000259" key="8">
    <source>
        <dbReference type="Pfam" id="PF17862"/>
    </source>
</evidence>
<dbReference type="STRING" id="195883.A0A482XJQ7"/>
<dbReference type="PANTHER" id="PTHR23074">
    <property type="entry name" value="AAA DOMAIN-CONTAINING"/>
    <property type="match status" value="1"/>
</dbReference>
<comment type="subcellular location">
    <subcellularLocation>
        <location evidence="1">Cytoplasm</location>
        <location evidence="1">Cytoskeleton</location>
        <location evidence="1">Spindle</location>
    </subcellularLocation>
</comment>
<evidence type="ECO:0000313" key="9">
    <source>
        <dbReference type="EMBL" id="RZF46315.1"/>
    </source>
</evidence>
<accession>A0A482XJQ7</accession>
<evidence type="ECO:0000256" key="3">
    <source>
        <dbReference type="ARBA" id="ARBA00022701"/>
    </source>
</evidence>